<dbReference type="PROSITE" id="PS51193">
    <property type="entry name" value="HELICASE_ATP_BIND_2"/>
    <property type="match status" value="1"/>
</dbReference>
<dbReference type="NCBIfam" id="TIGR00573">
    <property type="entry name" value="dnaq"/>
    <property type="match status" value="1"/>
</dbReference>
<dbReference type="PANTHER" id="PTHR30231">
    <property type="entry name" value="DNA POLYMERASE III SUBUNIT EPSILON"/>
    <property type="match status" value="1"/>
</dbReference>
<protein>
    <recommendedName>
        <fullName evidence="6">3'-5' exonuclease DinG</fullName>
        <ecNumber evidence="6">3.1.-.-</ecNumber>
    </recommendedName>
</protein>
<dbReference type="InterPro" id="IPR006054">
    <property type="entry name" value="DnaQ"/>
</dbReference>
<sequence>MKQRYVVLDLETTGNSPKKQDKIIQVGAVLVEDGEITERFASFVNPSCKIPPFIEQLTSINNEMVKKAPTFAQIAPMLVEMLEGSTLVAHNVPFDLSFLQHELQESGYPAFSGNTVDTVELARILLPTRTSYKLTDLADFYQLDHDNPHRADSDAEVTAIIFLNLLEKIKSLPIQTSKKLHNLLHNMKSDIYILFHHKDDGATLSDRFHLYQEMVVLKAPSSLQIDEMAKRKEILLSQIKELIGQTHVIDEVKRLFESREHGLLEIPPTFEEEDSYLLGGILFSLENDKQVVISSHRSDTLNTIRGLFKRLHMDDRDFNMLTSSIKGKYFYLSLPRFIHALGEEEDNYDAVLTKAQILVWLTETETGDMEELSLSSGGRFLWESINCSLPSGWGGAEEATYCFYQAARRKISQSIMLLTNHSFLAKEIWKEEVLKGMHYYIIENANVFHQNVSKFLGIEISYLDIYFALSKLPDVPAVLQSKEELDDMFRILRDYCLARTKRSSTKVTYRYSVQEESGRAWSGVQEAAQRLYMSLTDVILYLDKETSRIGTASEAMHSDHFKEEQAILTEMRETFYSLLFIPKKDRLTWFEVNVRGAKNSVTIYEQPLDISTRLAEKFYQLKSSVIFVSPALSVNGSFDFVTEELGLTEFYPAMKVMNRKELNPLPGVFIPTDMPYIEKGKNDAFVSIAALQIQELLAHNGGRILVSFSSIDMLSAVYNELKNLPQSNETVVVSQSGISGGKQKILKASANFENAILLVTNSFLEEVSIKKEKIDTLVIIRLPFSALDEPLLATRINFVEKQGRNSFKDVSLPIAVLRFKKMIATFLEGQGSKNIFIFDRRVVEKRYGTQFIESIPNGIVKKDTFFSLLHSID</sequence>
<reference evidence="8 9" key="1">
    <citation type="submission" date="2021-01" db="EMBL/GenBank/DDBJ databases">
        <title>Genomic Encyclopedia of Type Strains, Phase IV (KMG-IV): sequencing the most valuable type-strain genomes for metagenomic binning, comparative biology and taxonomic classification.</title>
        <authorList>
            <person name="Goeker M."/>
        </authorList>
    </citation>
    <scope>NUCLEOTIDE SEQUENCE [LARGE SCALE GENOMIC DNA]</scope>
    <source>
        <strain evidence="8 9">DSM 25879</strain>
    </source>
</reference>
<evidence type="ECO:0000259" key="7">
    <source>
        <dbReference type="PROSITE" id="PS51193"/>
    </source>
</evidence>
<dbReference type="InterPro" id="IPR014013">
    <property type="entry name" value="Helic_SF1/SF2_ATP-bd_DinG/Rad3"/>
</dbReference>
<dbReference type="RefSeq" id="WP_204414582.1">
    <property type="nucleotide sequence ID" value="NZ_JAFBED010000002.1"/>
</dbReference>
<dbReference type="EMBL" id="JAFBED010000002">
    <property type="protein sequence ID" value="MBM7619517.1"/>
    <property type="molecule type" value="Genomic_DNA"/>
</dbReference>
<dbReference type="Pfam" id="PF13307">
    <property type="entry name" value="Helicase_C_2"/>
    <property type="match status" value="1"/>
</dbReference>
<dbReference type="InterPro" id="IPR006310">
    <property type="entry name" value="DinG"/>
</dbReference>
<keyword evidence="5 6" id="KW-0067">ATP-binding</keyword>
<organism evidence="8 9">
    <name type="scientific">Sutcliffiella tianshenii</name>
    <dbReference type="NCBI Taxonomy" id="1463404"/>
    <lineage>
        <taxon>Bacteria</taxon>
        <taxon>Bacillati</taxon>
        <taxon>Bacillota</taxon>
        <taxon>Bacilli</taxon>
        <taxon>Bacillales</taxon>
        <taxon>Bacillaceae</taxon>
        <taxon>Sutcliffiella</taxon>
    </lineage>
</organism>
<keyword evidence="9" id="KW-1185">Reference proteome</keyword>
<keyword evidence="1 6" id="KW-0540">Nuclease</keyword>
<evidence type="ECO:0000256" key="1">
    <source>
        <dbReference type="ARBA" id="ARBA00022722"/>
    </source>
</evidence>
<dbReference type="InterPro" id="IPR013520">
    <property type="entry name" value="Ribonucl_H"/>
</dbReference>
<evidence type="ECO:0000256" key="6">
    <source>
        <dbReference type="RuleBase" id="RU364106"/>
    </source>
</evidence>
<evidence type="ECO:0000256" key="5">
    <source>
        <dbReference type="ARBA" id="ARBA00022840"/>
    </source>
</evidence>
<dbReference type="InterPro" id="IPR012337">
    <property type="entry name" value="RNaseH-like_sf"/>
</dbReference>
<dbReference type="GO" id="GO:0003678">
    <property type="term" value="F:DNA helicase activity"/>
    <property type="evidence" value="ECO:0007669"/>
    <property type="project" value="UniProtKB-EC"/>
</dbReference>
<comment type="caution">
    <text evidence="8">The sequence shown here is derived from an EMBL/GenBank/DDBJ whole genome shotgun (WGS) entry which is preliminary data.</text>
</comment>
<dbReference type="InterPro" id="IPR006555">
    <property type="entry name" value="ATP-dep_Helicase_C"/>
</dbReference>
<dbReference type="CDD" id="cd06127">
    <property type="entry name" value="DEDDh"/>
    <property type="match status" value="1"/>
</dbReference>
<dbReference type="InterPro" id="IPR036397">
    <property type="entry name" value="RNaseH_sf"/>
</dbReference>
<evidence type="ECO:0000313" key="9">
    <source>
        <dbReference type="Proteomes" id="UP000737402"/>
    </source>
</evidence>
<proteinExistence type="inferred from homology"/>
<keyword evidence="3 6" id="KW-0378">Hydrolase</keyword>
<dbReference type="NCBIfam" id="TIGR01407">
    <property type="entry name" value="dinG_rel"/>
    <property type="match status" value="1"/>
</dbReference>
<evidence type="ECO:0000256" key="3">
    <source>
        <dbReference type="ARBA" id="ARBA00022801"/>
    </source>
</evidence>
<keyword evidence="4 6" id="KW-0269">Exonuclease</keyword>
<accession>A0ABS2NYJ3</accession>
<evidence type="ECO:0000313" key="8">
    <source>
        <dbReference type="EMBL" id="MBM7619517.1"/>
    </source>
</evidence>
<comment type="similarity">
    <text evidence="6">Belongs to the helicase family. DinG subfamily. Type 2 sub-subfamily.</text>
</comment>
<dbReference type="SUPFAM" id="SSF53098">
    <property type="entry name" value="Ribonuclease H-like"/>
    <property type="match status" value="1"/>
</dbReference>
<dbReference type="SMART" id="SM00479">
    <property type="entry name" value="EXOIII"/>
    <property type="match status" value="1"/>
</dbReference>
<dbReference type="EC" id="3.1.-.-" evidence="6"/>
<evidence type="ECO:0000256" key="4">
    <source>
        <dbReference type="ARBA" id="ARBA00022839"/>
    </source>
</evidence>
<dbReference type="Gene3D" id="3.40.50.300">
    <property type="entry name" value="P-loop containing nucleotide triphosphate hydrolases"/>
    <property type="match status" value="2"/>
</dbReference>
<dbReference type="Pfam" id="PF00929">
    <property type="entry name" value="RNase_T"/>
    <property type="match status" value="1"/>
</dbReference>
<keyword evidence="2 6" id="KW-0547">Nucleotide-binding</keyword>
<name>A0ABS2NYJ3_9BACI</name>
<dbReference type="Proteomes" id="UP000737402">
    <property type="component" value="Unassembled WGS sequence"/>
</dbReference>
<dbReference type="InterPro" id="IPR027417">
    <property type="entry name" value="P-loop_NTPase"/>
</dbReference>
<dbReference type="SMART" id="SM00491">
    <property type="entry name" value="HELICc2"/>
    <property type="match status" value="1"/>
</dbReference>
<gene>
    <name evidence="6" type="primary">dinG</name>
    <name evidence="8" type="ORF">JOC95_001366</name>
</gene>
<evidence type="ECO:0000256" key="2">
    <source>
        <dbReference type="ARBA" id="ARBA00022741"/>
    </source>
</evidence>
<dbReference type="PANTHER" id="PTHR30231:SF41">
    <property type="entry name" value="DNA POLYMERASE III SUBUNIT EPSILON"/>
    <property type="match status" value="1"/>
</dbReference>
<comment type="function">
    <text evidence="6">3'-5' exonuclease.</text>
</comment>
<dbReference type="Gene3D" id="3.30.420.10">
    <property type="entry name" value="Ribonuclease H-like superfamily/Ribonuclease H"/>
    <property type="match status" value="1"/>
</dbReference>
<keyword evidence="8" id="KW-0347">Helicase</keyword>
<dbReference type="GO" id="GO:0016787">
    <property type="term" value="F:hydrolase activity"/>
    <property type="evidence" value="ECO:0007669"/>
    <property type="project" value="UniProtKB-KW"/>
</dbReference>
<feature type="domain" description="Helicase ATP-binding" evidence="7">
    <location>
        <begin position="231"/>
        <end position="495"/>
    </location>
</feature>